<keyword evidence="2" id="KW-0472">Membrane</keyword>
<evidence type="ECO:0000313" key="4">
    <source>
        <dbReference type="Proteomes" id="UP000236732"/>
    </source>
</evidence>
<keyword evidence="2" id="KW-0812">Transmembrane</keyword>
<keyword evidence="2" id="KW-1133">Transmembrane helix</keyword>
<accession>A0A1H6EQ28</accession>
<organism evidence="3 4">
    <name type="scientific">Nonomuraea solani</name>
    <dbReference type="NCBI Taxonomy" id="1144553"/>
    <lineage>
        <taxon>Bacteria</taxon>
        <taxon>Bacillati</taxon>
        <taxon>Actinomycetota</taxon>
        <taxon>Actinomycetes</taxon>
        <taxon>Streptosporangiales</taxon>
        <taxon>Streptosporangiaceae</taxon>
        <taxon>Nonomuraea</taxon>
    </lineage>
</organism>
<dbReference type="AlphaFoldDB" id="A0A1H6EQ28"/>
<dbReference type="EMBL" id="FNVT01000012">
    <property type="protein sequence ID" value="SEG98919.1"/>
    <property type="molecule type" value="Genomic_DNA"/>
</dbReference>
<evidence type="ECO:0000256" key="2">
    <source>
        <dbReference type="SAM" id="Phobius"/>
    </source>
</evidence>
<feature type="transmembrane region" description="Helical" evidence="2">
    <location>
        <begin position="362"/>
        <end position="381"/>
    </location>
</feature>
<reference evidence="3 4" key="1">
    <citation type="submission" date="2016-10" db="EMBL/GenBank/DDBJ databases">
        <authorList>
            <person name="de Groot N.N."/>
        </authorList>
    </citation>
    <scope>NUCLEOTIDE SEQUENCE [LARGE SCALE GENOMIC DNA]</scope>
    <source>
        <strain evidence="3 4">CGMCC 4.7037</strain>
    </source>
</reference>
<proteinExistence type="predicted"/>
<dbReference type="Proteomes" id="UP000236732">
    <property type="component" value="Unassembled WGS sequence"/>
</dbReference>
<dbReference type="RefSeq" id="WP_160150502.1">
    <property type="nucleotide sequence ID" value="NZ_FNVT01000012.1"/>
</dbReference>
<dbReference type="OrthoDB" id="3544502at2"/>
<sequence>MRRGWVIAGALVLAAVPAVPVVAAAGVSLVIERLPGAGGDVQRFRVRLDGVGKGVEVAVAVSPAEALTEVTCAPETALAGGPEVPVSDSDAAGAVAMRALTGGDSVVTPGVRVCALGKVAGERAVEVAVTAPAGDTEVVLAAVARLRDPAGGGLTTVTRTAAVQGTPLTARTIPAASARPIASARPMASARPAAPTRPAASARPMASARPAVPATPTALATPTAVVTSQGAGGVAVQERPSATERALLGATERVRPRATERAAVSREGQARGGVASPGPTVAVVTPQPLASSATQELTAPLPSVVPQISVAPLVSAAPLPSVAPSALFSSESGEAPWPWDMAMSTRPVEPAGWVSPIDGPRALPMVAAGIAVLLGALWLFVTVQRGGSRRKVL</sequence>
<feature type="region of interest" description="Disordered" evidence="1">
    <location>
        <begin position="254"/>
        <end position="280"/>
    </location>
</feature>
<keyword evidence="4" id="KW-1185">Reference proteome</keyword>
<name>A0A1H6EQ28_9ACTN</name>
<protein>
    <submittedName>
        <fullName evidence="3">Uncharacterized protein</fullName>
    </submittedName>
</protein>
<feature type="compositionally biased region" description="Basic and acidic residues" evidence="1">
    <location>
        <begin position="254"/>
        <end position="264"/>
    </location>
</feature>
<gene>
    <name evidence="3" type="ORF">SAMN05444920_112110</name>
</gene>
<evidence type="ECO:0000256" key="1">
    <source>
        <dbReference type="SAM" id="MobiDB-lite"/>
    </source>
</evidence>
<feature type="region of interest" description="Disordered" evidence="1">
    <location>
        <begin position="181"/>
        <end position="206"/>
    </location>
</feature>
<evidence type="ECO:0000313" key="3">
    <source>
        <dbReference type="EMBL" id="SEG98919.1"/>
    </source>
</evidence>